<dbReference type="GO" id="GO:0005737">
    <property type="term" value="C:cytoplasm"/>
    <property type="evidence" value="ECO:0007669"/>
    <property type="project" value="UniProtKB-ARBA"/>
</dbReference>
<evidence type="ECO:0000256" key="4">
    <source>
        <dbReference type="ARBA" id="ARBA00022927"/>
    </source>
</evidence>
<dbReference type="InterPro" id="IPR041153">
    <property type="entry name" value="LST4_longin"/>
</dbReference>
<dbReference type="InterPro" id="IPR037545">
    <property type="entry name" value="DENN_FNIP1/2"/>
</dbReference>
<feature type="region of interest" description="Disordered" evidence="6">
    <location>
        <begin position="542"/>
        <end position="571"/>
    </location>
</feature>
<protein>
    <recommendedName>
        <fullName evidence="2">Protein LST4</fullName>
    </recommendedName>
</protein>
<comment type="similarity">
    <text evidence="1">Belongs to the LST4 family.</text>
</comment>
<dbReference type="GO" id="GO:0015031">
    <property type="term" value="P:protein transport"/>
    <property type="evidence" value="ECO:0007669"/>
    <property type="project" value="UniProtKB-KW"/>
</dbReference>
<evidence type="ECO:0000256" key="2">
    <source>
        <dbReference type="ARBA" id="ARBA00013394"/>
    </source>
</evidence>
<evidence type="ECO:0000313" key="8">
    <source>
        <dbReference type="EMBL" id="CAI4044818.1"/>
    </source>
</evidence>
<sequence length="829" mass="93319">MLGNLLKNKTNVSASEKNPDRSEFSSVVPNVPVYCKAANTGTTKTAVGALLDTAVNVEKHSELLSTTSPPILDHISDDLKLKLFGSRDVPYSRPIDSLQKNGGLCTDKITSINEGTYAFRILVIEEAGQMACRNNYRDIFDYTTSKISNSMDQIRPSELKEYIFGSPVRASDLTQCDKIRTIPNSDLVLITRIFYYMHQYNRISVSVCIPKILLPVVAESWSCLSSWLTQTQRMLTVFLNNNRTMQENTGNNSNNLIIRLSNIDIKTYYPKEIEIMIRTLQKRLIPCLRSLSEIPRLFLYPDTFKDFVHVWFKSIFNWIEIKDGPKLGFLPLLMAMIISDYRETMKELTTSKIVILSGNMVVANKLLFILSALLEPKYKGQITIRQEGLEPDSSAASKNKSNDNFGSKSETELSTLTSTDNLSGRADSNPNHNSFSTNINNNNNSIGSPNFHSLRKGWQIPNRRNSNTSVSVSSSESLAEVIQPSSFKSGSSSMHYLSSSISSQPGSYGSWFNKRPTLSQFFQPSPSLKHNESWERLQTTAGNLHRTSSSSSLQQATSRLSLTTPQQSPSISEYDEYPWMGTPGSPNVGDTSHAPQFIKNISYKFPLKNVDLKRDCQRISQEDILDEAFEKICQPSLNDLGSSYEIFPGNSSYADILTTDLDLGDELMNKPLELLPRYTMYMTHFSNFFQLQACPAGQESESRITNSMKIDLLRTDYTRSLLVSLRSRDIRDIALKREFTGSSNHNNPNIYDENFTGKRNYVLKQKTKKIFSCGKIGRLSSSLENCVNFVESSIKSAMILYDDNRINANLRDAEALRIFSSLVHYGNAS</sequence>
<gene>
    <name evidence="8" type="primary">SUVC11G0420</name>
    <name evidence="8" type="ORF">SUVC_11G0420</name>
</gene>
<keyword evidence="5" id="KW-0029">Amino-acid transport</keyword>
<dbReference type="Pfam" id="PF18639">
    <property type="entry name" value="Longin_2"/>
    <property type="match status" value="1"/>
</dbReference>
<evidence type="ECO:0000256" key="3">
    <source>
        <dbReference type="ARBA" id="ARBA00022448"/>
    </source>
</evidence>
<feature type="region of interest" description="Disordered" evidence="6">
    <location>
        <begin position="1"/>
        <end position="25"/>
    </location>
</feature>
<keyword evidence="3" id="KW-0813">Transport</keyword>
<proteinExistence type="inferred from homology"/>
<dbReference type="PROSITE" id="PS51836">
    <property type="entry name" value="DENN_FNIP12"/>
    <property type="match status" value="1"/>
</dbReference>
<name>A0AA35J0X2_SACUV</name>
<feature type="compositionally biased region" description="Polar residues" evidence="6">
    <location>
        <begin position="7"/>
        <end position="16"/>
    </location>
</feature>
<evidence type="ECO:0000256" key="6">
    <source>
        <dbReference type="SAM" id="MobiDB-lite"/>
    </source>
</evidence>
<dbReference type="EMBL" id="OX365922">
    <property type="protein sequence ID" value="CAI4044818.1"/>
    <property type="molecule type" value="Genomic_DNA"/>
</dbReference>
<feature type="compositionally biased region" description="Low complexity" evidence="6">
    <location>
        <begin position="392"/>
        <end position="419"/>
    </location>
</feature>
<feature type="compositionally biased region" description="Low complexity" evidence="6">
    <location>
        <begin position="465"/>
        <end position="477"/>
    </location>
</feature>
<evidence type="ECO:0000259" key="7">
    <source>
        <dbReference type="PROSITE" id="PS51836"/>
    </source>
</evidence>
<evidence type="ECO:0000256" key="5">
    <source>
        <dbReference type="ARBA" id="ARBA00022970"/>
    </source>
</evidence>
<keyword evidence="4" id="KW-0653">Protein transport</keyword>
<dbReference type="AlphaFoldDB" id="A0AA35J0X2"/>
<feature type="region of interest" description="Disordered" evidence="6">
    <location>
        <begin position="389"/>
        <end position="477"/>
    </location>
</feature>
<accession>A0AA35J0X2</accession>
<feature type="compositionally biased region" description="Low complexity" evidence="6">
    <location>
        <begin position="544"/>
        <end position="564"/>
    </location>
</feature>
<evidence type="ECO:0000313" key="9">
    <source>
        <dbReference type="Proteomes" id="UP001162090"/>
    </source>
</evidence>
<dbReference type="Proteomes" id="UP001162090">
    <property type="component" value="Chromosome 11"/>
</dbReference>
<evidence type="ECO:0000256" key="1">
    <source>
        <dbReference type="ARBA" id="ARBA00010162"/>
    </source>
</evidence>
<feature type="compositionally biased region" description="Low complexity" evidence="6">
    <location>
        <begin position="429"/>
        <end position="452"/>
    </location>
</feature>
<reference evidence="8" key="1">
    <citation type="submission" date="2022-10" db="EMBL/GenBank/DDBJ databases">
        <authorList>
            <person name="Byrne P K."/>
        </authorList>
    </citation>
    <scope>NUCLEOTIDE SEQUENCE</scope>
    <source>
        <strain evidence="8">CBS7001</strain>
    </source>
</reference>
<organism evidence="8 9">
    <name type="scientific">Saccharomyces uvarum</name>
    <name type="common">Yeast</name>
    <name type="synonym">Saccharomyces bayanus var. uvarum</name>
    <dbReference type="NCBI Taxonomy" id="230603"/>
    <lineage>
        <taxon>Eukaryota</taxon>
        <taxon>Fungi</taxon>
        <taxon>Dikarya</taxon>
        <taxon>Ascomycota</taxon>
        <taxon>Saccharomycotina</taxon>
        <taxon>Saccharomycetes</taxon>
        <taxon>Saccharomycetales</taxon>
        <taxon>Saccharomycetaceae</taxon>
        <taxon>Saccharomyces</taxon>
    </lineage>
</organism>
<dbReference type="GO" id="GO:0006865">
    <property type="term" value="P:amino acid transport"/>
    <property type="evidence" value="ECO:0007669"/>
    <property type="project" value="UniProtKB-KW"/>
</dbReference>
<feature type="domain" description="UDENN FNIP1/2-type" evidence="7">
    <location>
        <begin position="114"/>
        <end position="826"/>
    </location>
</feature>